<proteinExistence type="predicted"/>
<name>A0A7G1HUJ3_9BACT</name>
<accession>A0A7G1HUJ3</accession>
<dbReference type="Proteomes" id="UP000594042">
    <property type="component" value="Chromosome"/>
</dbReference>
<sequence>MKYIFALLTLYGLFLDYADICVLNLCFIYLFNNIADKVCNNFLYQRKTIFFLNSLVVKERESGYFRDFYFLAFFVSLLRCYVSG</sequence>
<protein>
    <submittedName>
        <fullName evidence="1">Uncharacterized protein</fullName>
    </submittedName>
</protein>
<dbReference type="EMBL" id="AP023322">
    <property type="protein sequence ID" value="BCI63220.1"/>
    <property type="molecule type" value="Genomic_DNA"/>
</dbReference>
<evidence type="ECO:0000313" key="1">
    <source>
        <dbReference type="EMBL" id="BCI63220.1"/>
    </source>
</evidence>
<organism evidence="1 2">
    <name type="scientific">Coprobacter secundus subsp. similis</name>
    <dbReference type="NCBI Taxonomy" id="2751153"/>
    <lineage>
        <taxon>Bacteria</taxon>
        <taxon>Pseudomonadati</taxon>
        <taxon>Bacteroidota</taxon>
        <taxon>Bacteroidia</taxon>
        <taxon>Bacteroidales</taxon>
        <taxon>Barnesiellaceae</taxon>
        <taxon>Coprobacter</taxon>
    </lineage>
</organism>
<gene>
    <name evidence="1" type="ORF">Cop2CBH44_15730</name>
</gene>
<evidence type="ECO:0000313" key="2">
    <source>
        <dbReference type="Proteomes" id="UP000594042"/>
    </source>
</evidence>
<dbReference type="KEGG" id="copr:Cop2CBH44_15730"/>
<keyword evidence="2" id="KW-1185">Reference proteome</keyword>
<reference evidence="2" key="1">
    <citation type="submission" date="2020-07" db="EMBL/GenBank/DDBJ databases">
        <title>Complete genome sequencing of Coprobacter sp. strain 2CBH44.</title>
        <authorList>
            <person name="Sakamoto M."/>
            <person name="Murakami T."/>
            <person name="Mori H."/>
        </authorList>
    </citation>
    <scope>NUCLEOTIDE SEQUENCE [LARGE SCALE GENOMIC DNA]</scope>
    <source>
        <strain evidence="2">2CBH44</strain>
    </source>
</reference>
<dbReference type="AlphaFoldDB" id="A0A7G1HUJ3"/>